<dbReference type="SUPFAM" id="SSF54695">
    <property type="entry name" value="POZ domain"/>
    <property type="match status" value="1"/>
</dbReference>
<evidence type="ECO:0000259" key="1">
    <source>
        <dbReference type="Pfam" id="PF01419"/>
    </source>
</evidence>
<sequence length="392" mass="42700">MTTTRAIEPSKVAAGSTYLASCSYSDSTPDDAATSTTRLSSLTIGHQPGLQSIEVMWSNGARSKHGSGGKTSNTFELKENECITMVMVFYSYIPGSELQGLSIETNFRRKQQFGSDNGGCCKYDVFEEVSSDKAPRMELFAFRLYLSDRGIFGLLPVWAENLPIAATVKYERILPHSGDPARDTRGPVADSAFTNLLMSPIVTLCVGPDGKTFYVHEATLYKLPFFRAALGGLFSESGLRAVTLPEDDPATVSVLVEFLSTGVYTYTFHGDSTSPPLPTPGREEAGFHSAVYMMADKYECAPLAAAAMENLRKVMKGVSESELVRVWIAAYEVGLRVLEQGDGNTQGPDAMVLKTVKEMLDEDEGEIDRAVREVPDFGIDLLKIALREAGKD</sequence>
<dbReference type="Proteomes" id="UP001447188">
    <property type="component" value="Unassembled WGS sequence"/>
</dbReference>
<dbReference type="Gene3D" id="2.100.10.30">
    <property type="entry name" value="Jacalin-like lectin domain"/>
    <property type="match status" value="1"/>
</dbReference>
<dbReference type="Gene3D" id="3.30.710.10">
    <property type="entry name" value="Potassium Channel Kv1.1, Chain A"/>
    <property type="match status" value="1"/>
</dbReference>
<dbReference type="Pfam" id="PF01419">
    <property type="entry name" value="Jacalin"/>
    <property type="match status" value="1"/>
</dbReference>
<name>A0ABR3GSY4_9PEZI</name>
<keyword evidence="3" id="KW-1185">Reference proteome</keyword>
<dbReference type="InterPro" id="IPR036404">
    <property type="entry name" value="Jacalin-like_lectin_dom_sf"/>
</dbReference>
<dbReference type="PANTHER" id="PTHR47843:SF5">
    <property type="entry name" value="BTB_POZ DOMAIN PROTEIN"/>
    <property type="match status" value="1"/>
</dbReference>
<dbReference type="InterPro" id="IPR001229">
    <property type="entry name" value="Jacalin-like_lectin_dom"/>
</dbReference>
<reference evidence="2 3" key="1">
    <citation type="submission" date="2024-02" db="EMBL/GenBank/DDBJ databases">
        <title>Discinaceae phylogenomics.</title>
        <authorList>
            <person name="Dirks A.C."/>
            <person name="James T.Y."/>
        </authorList>
    </citation>
    <scope>NUCLEOTIDE SEQUENCE [LARGE SCALE GENOMIC DNA]</scope>
    <source>
        <strain evidence="2 3">ACD0624</strain>
    </source>
</reference>
<organism evidence="2 3">
    <name type="scientific">Discina gigas</name>
    <dbReference type="NCBI Taxonomy" id="1032678"/>
    <lineage>
        <taxon>Eukaryota</taxon>
        <taxon>Fungi</taxon>
        <taxon>Dikarya</taxon>
        <taxon>Ascomycota</taxon>
        <taxon>Pezizomycotina</taxon>
        <taxon>Pezizomycetes</taxon>
        <taxon>Pezizales</taxon>
        <taxon>Discinaceae</taxon>
        <taxon>Discina</taxon>
    </lineage>
</organism>
<dbReference type="CDD" id="cd18186">
    <property type="entry name" value="BTB_POZ_ZBTB_KLHL-like"/>
    <property type="match status" value="1"/>
</dbReference>
<evidence type="ECO:0000313" key="3">
    <source>
        <dbReference type="Proteomes" id="UP001447188"/>
    </source>
</evidence>
<comment type="caution">
    <text evidence="2">The sequence shown here is derived from an EMBL/GenBank/DDBJ whole genome shotgun (WGS) entry which is preliminary data.</text>
</comment>
<proteinExistence type="predicted"/>
<feature type="domain" description="Jacalin-type lectin" evidence="1">
    <location>
        <begin position="36"/>
        <end position="118"/>
    </location>
</feature>
<evidence type="ECO:0000313" key="2">
    <source>
        <dbReference type="EMBL" id="KAL0639017.1"/>
    </source>
</evidence>
<protein>
    <recommendedName>
        <fullName evidence="1">Jacalin-type lectin domain-containing protein</fullName>
    </recommendedName>
</protein>
<dbReference type="InterPro" id="IPR011333">
    <property type="entry name" value="SKP1/BTB/POZ_sf"/>
</dbReference>
<dbReference type="PANTHER" id="PTHR47843">
    <property type="entry name" value="BTB DOMAIN-CONTAINING PROTEIN-RELATED"/>
    <property type="match status" value="1"/>
</dbReference>
<accession>A0ABR3GSY4</accession>
<dbReference type="SUPFAM" id="SSF51101">
    <property type="entry name" value="Mannose-binding lectins"/>
    <property type="match status" value="1"/>
</dbReference>
<gene>
    <name evidence="2" type="ORF">Q9L58_001898</name>
</gene>
<dbReference type="EMBL" id="JBBBZM010000015">
    <property type="protein sequence ID" value="KAL0639017.1"/>
    <property type="molecule type" value="Genomic_DNA"/>
</dbReference>